<name>A0A518DGY1_9BACT</name>
<keyword evidence="3" id="KW-1185">Reference proteome</keyword>
<feature type="transmembrane region" description="Helical" evidence="1">
    <location>
        <begin position="20"/>
        <end position="49"/>
    </location>
</feature>
<keyword evidence="1" id="KW-0812">Transmembrane</keyword>
<sequence length="94" mass="9688">MSKPCCCRTSRPAGRRRRPVAEAAVWVVPSVLLAATPKCPLCLAAYVALATGVGLSATVAGCLHAGLVLMCAALLSYAAARGLLRLTARRAPRA</sequence>
<accession>A0A518DGY1</accession>
<keyword evidence="1" id="KW-0472">Membrane</keyword>
<evidence type="ECO:0000256" key="1">
    <source>
        <dbReference type="SAM" id="Phobius"/>
    </source>
</evidence>
<reference evidence="2 3" key="1">
    <citation type="submission" date="2019-02" db="EMBL/GenBank/DDBJ databases">
        <title>Deep-cultivation of Planctomycetes and their phenomic and genomic characterization uncovers novel biology.</title>
        <authorList>
            <person name="Wiegand S."/>
            <person name="Jogler M."/>
            <person name="Boedeker C."/>
            <person name="Pinto D."/>
            <person name="Vollmers J."/>
            <person name="Rivas-Marin E."/>
            <person name="Kohn T."/>
            <person name="Peeters S.H."/>
            <person name="Heuer A."/>
            <person name="Rast P."/>
            <person name="Oberbeckmann S."/>
            <person name="Bunk B."/>
            <person name="Jeske O."/>
            <person name="Meyerdierks A."/>
            <person name="Storesund J.E."/>
            <person name="Kallscheuer N."/>
            <person name="Luecker S."/>
            <person name="Lage O.M."/>
            <person name="Pohl T."/>
            <person name="Merkel B.J."/>
            <person name="Hornburger P."/>
            <person name="Mueller R.-W."/>
            <person name="Bruemmer F."/>
            <person name="Labrenz M."/>
            <person name="Spormann A.M."/>
            <person name="Op den Camp H."/>
            <person name="Overmann J."/>
            <person name="Amann R."/>
            <person name="Jetten M.S.M."/>
            <person name="Mascher T."/>
            <person name="Medema M.H."/>
            <person name="Devos D.P."/>
            <person name="Kaster A.-K."/>
            <person name="Ovreas L."/>
            <person name="Rohde M."/>
            <person name="Galperin M.Y."/>
            <person name="Jogler C."/>
        </authorList>
    </citation>
    <scope>NUCLEOTIDE SEQUENCE [LARGE SCALE GENOMIC DNA]</scope>
    <source>
        <strain evidence="2 3">Pla175</strain>
    </source>
</reference>
<dbReference type="RefSeq" id="WP_145289812.1">
    <property type="nucleotide sequence ID" value="NZ_CP036291.1"/>
</dbReference>
<dbReference type="Proteomes" id="UP000317429">
    <property type="component" value="Chromosome"/>
</dbReference>
<evidence type="ECO:0000313" key="2">
    <source>
        <dbReference type="EMBL" id="QDU90731.1"/>
    </source>
</evidence>
<protein>
    <submittedName>
        <fullName evidence="2">Uncharacterized protein</fullName>
    </submittedName>
</protein>
<dbReference type="OrthoDB" id="290669at2"/>
<dbReference type="AlphaFoldDB" id="A0A518DGY1"/>
<keyword evidence="1" id="KW-1133">Transmembrane helix</keyword>
<dbReference type="KEGG" id="pnd:Pla175_41420"/>
<evidence type="ECO:0000313" key="3">
    <source>
        <dbReference type="Proteomes" id="UP000317429"/>
    </source>
</evidence>
<organism evidence="2 3">
    <name type="scientific">Pirellulimonas nuda</name>
    <dbReference type="NCBI Taxonomy" id="2528009"/>
    <lineage>
        <taxon>Bacteria</taxon>
        <taxon>Pseudomonadati</taxon>
        <taxon>Planctomycetota</taxon>
        <taxon>Planctomycetia</taxon>
        <taxon>Pirellulales</taxon>
        <taxon>Lacipirellulaceae</taxon>
        <taxon>Pirellulimonas</taxon>
    </lineage>
</organism>
<gene>
    <name evidence="2" type="ORF">Pla175_41420</name>
</gene>
<proteinExistence type="predicted"/>
<feature type="transmembrane region" description="Helical" evidence="1">
    <location>
        <begin position="55"/>
        <end position="80"/>
    </location>
</feature>
<dbReference type="EMBL" id="CP036291">
    <property type="protein sequence ID" value="QDU90731.1"/>
    <property type="molecule type" value="Genomic_DNA"/>
</dbReference>